<accession>A0ABD3UHX6</accession>
<evidence type="ECO:0000313" key="6">
    <source>
        <dbReference type="EMBL" id="KAL3847852.1"/>
    </source>
</evidence>
<dbReference type="Pfam" id="PF00335">
    <property type="entry name" value="Tetraspanin"/>
    <property type="match status" value="1"/>
</dbReference>
<feature type="transmembrane region" description="Helical" evidence="5">
    <location>
        <begin position="65"/>
        <end position="85"/>
    </location>
</feature>
<keyword evidence="4 5" id="KW-0472">Membrane</keyword>
<dbReference type="GO" id="GO:0016020">
    <property type="term" value="C:membrane"/>
    <property type="evidence" value="ECO:0007669"/>
    <property type="project" value="UniProtKB-SubCell"/>
</dbReference>
<evidence type="ECO:0000256" key="3">
    <source>
        <dbReference type="ARBA" id="ARBA00022989"/>
    </source>
</evidence>
<sequence length="286" mass="32101">MGAFAPKISKFDFIQRSKTAKWLAVLLVLSYLVHGIVCVAVSTWMETIRVSSCHFMASYFASVHVLLAYGCVTAVLSLCIICLMLRRQKAGDLYRGFILSLALAMVVELAAAIVATVHQDRVQTSEFQSEMEKFSNHEHNSVGESGDTCWKLIQEKYKCCGITDYTNWLNVSLRQTSTSGSQTKMTFDARESALLESCACNENGPLCHNVQNYGSIYQRSCLIVTREQLSFIHTFIRIFAPIFAVLQFFAFAWVSFIFTKLSTSSIVAVYEVKDDLKTNPTESDHI</sequence>
<dbReference type="SUPFAM" id="SSF48652">
    <property type="entry name" value="Tetraspanin"/>
    <property type="match status" value="1"/>
</dbReference>
<name>A0ABD3UHX6_SINWO</name>
<feature type="transmembrane region" description="Helical" evidence="5">
    <location>
        <begin position="97"/>
        <end position="117"/>
    </location>
</feature>
<dbReference type="AlphaFoldDB" id="A0ABD3UHX6"/>
<evidence type="ECO:0008006" key="8">
    <source>
        <dbReference type="Google" id="ProtNLM"/>
    </source>
</evidence>
<dbReference type="EMBL" id="JBJQND010000016">
    <property type="protein sequence ID" value="KAL3847852.1"/>
    <property type="molecule type" value="Genomic_DNA"/>
</dbReference>
<dbReference type="InterPro" id="IPR018499">
    <property type="entry name" value="Tetraspanin/Peripherin"/>
</dbReference>
<comment type="caution">
    <text evidence="6">The sequence shown here is derived from an EMBL/GenBank/DDBJ whole genome shotgun (WGS) entry which is preliminary data.</text>
</comment>
<protein>
    <recommendedName>
        <fullName evidence="8">Tetraspanin</fullName>
    </recommendedName>
</protein>
<proteinExistence type="predicted"/>
<keyword evidence="2 5" id="KW-0812">Transmembrane</keyword>
<feature type="transmembrane region" description="Helical" evidence="5">
    <location>
        <begin position="238"/>
        <end position="258"/>
    </location>
</feature>
<dbReference type="Proteomes" id="UP001634394">
    <property type="component" value="Unassembled WGS sequence"/>
</dbReference>
<gene>
    <name evidence="6" type="ORF">ACJMK2_018743</name>
</gene>
<evidence type="ECO:0000256" key="5">
    <source>
        <dbReference type="SAM" id="Phobius"/>
    </source>
</evidence>
<keyword evidence="7" id="KW-1185">Reference proteome</keyword>
<dbReference type="InterPro" id="IPR008952">
    <property type="entry name" value="Tetraspanin_EC2_sf"/>
</dbReference>
<reference evidence="6 7" key="1">
    <citation type="submission" date="2024-11" db="EMBL/GenBank/DDBJ databases">
        <title>Chromosome-level genome assembly of the freshwater bivalve Anodonta woodiana.</title>
        <authorList>
            <person name="Chen X."/>
        </authorList>
    </citation>
    <scope>NUCLEOTIDE SEQUENCE [LARGE SCALE GENOMIC DNA]</scope>
    <source>
        <strain evidence="6">MN2024</strain>
        <tissue evidence="6">Gills</tissue>
    </source>
</reference>
<evidence type="ECO:0000256" key="1">
    <source>
        <dbReference type="ARBA" id="ARBA00004141"/>
    </source>
</evidence>
<evidence type="ECO:0000256" key="4">
    <source>
        <dbReference type="ARBA" id="ARBA00023136"/>
    </source>
</evidence>
<dbReference type="Gene3D" id="1.10.1450.10">
    <property type="entry name" value="Tetraspanin"/>
    <property type="match status" value="1"/>
</dbReference>
<comment type="subcellular location">
    <subcellularLocation>
        <location evidence="1">Membrane</location>
        <topology evidence="1">Multi-pass membrane protein</topology>
    </subcellularLocation>
</comment>
<organism evidence="6 7">
    <name type="scientific">Sinanodonta woodiana</name>
    <name type="common">Chinese pond mussel</name>
    <name type="synonym">Anodonta woodiana</name>
    <dbReference type="NCBI Taxonomy" id="1069815"/>
    <lineage>
        <taxon>Eukaryota</taxon>
        <taxon>Metazoa</taxon>
        <taxon>Spiralia</taxon>
        <taxon>Lophotrochozoa</taxon>
        <taxon>Mollusca</taxon>
        <taxon>Bivalvia</taxon>
        <taxon>Autobranchia</taxon>
        <taxon>Heteroconchia</taxon>
        <taxon>Palaeoheterodonta</taxon>
        <taxon>Unionida</taxon>
        <taxon>Unionoidea</taxon>
        <taxon>Unionidae</taxon>
        <taxon>Unioninae</taxon>
        <taxon>Sinanodonta</taxon>
    </lineage>
</organism>
<keyword evidence="3 5" id="KW-1133">Transmembrane helix</keyword>
<evidence type="ECO:0000256" key="2">
    <source>
        <dbReference type="ARBA" id="ARBA00022692"/>
    </source>
</evidence>
<feature type="transmembrane region" description="Helical" evidence="5">
    <location>
        <begin position="21"/>
        <end position="45"/>
    </location>
</feature>
<evidence type="ECO:0000313" key="7">
    <source>
        <dbReference type="Proteomes" id="UP001634394"/>
    </source>
</evidence>